<dbReference type="GO" id="GO:0000160">
    <property type="term" value="P:phosphorelay signal transduction system"/>
    <property type="evidence" value="ECO:0007669"/>
    <property type="project" value="InterPro"/>
</dbReference>
<evidence type="ECO:0000313" key="4">
    <source>
        <dbReference type="EMBL" id="SAL09271.1"/>
    </source>
</evidence>
<dbReference type="InterPro" id="IPR050595">
    <property type="entry name" value="Bact_response_regulator"/>
</dbReference>
<dbReference type="SMART" id="SM00448">
    <property type="entry name" value="REC"/>
    <property type="match status" value="1"/>
</dbReference>
<dbReference type="Proteomes" id="UP000054893">
    <property type="component" value="Unassembled WGS sequence"/>
</dbReference>
<dbReference type="Gene3D" id="3.40.50.2300">
    <property type="match status" value="1"/>
</dbReference>
<proteinExistence type="predicted"/>
<evidence type="ECO:0000313" key="5">
    <source>
        <dbReference type="Proteomes" id="UP000054893"/>
    </source>
</evidence>
<dbReference type="PROSITE" id="PS50110">
    <property type="entry name" value="RESPONSE_REGULATORY"/>
    <property type="match status" value="1"/>
</dbReference>
<feature type="domain" description="Response regulatory" evidence="3">
    <location>
        <begin position="3"/>
        <end position="113"/>
    </location>
</feature>
<accession>A0A158ENX7</accession>
<dbReference type="Pfam" id="PF00072">
    <property type="entry name" value="Response_reg"/>
    <property type="match status" value="1"/>
</dbReference>
<keyword evidence="1 2" id="KW-0597">Phosphoprotein</keyword>
<feature type="modified residue" description="4-aspartylphosphate" evidence="2">
    <location>
        <position position="52"/>
    </location>
</feature>
<protein>
    <submittedName>
        <fullName evidence="4">Two component transcriptional regulator</fullName>
    </submittedName>
</protein>
<dbReference type="SUPFAM" id="SSF52172">
    <property type="entry name" value="CheY-like"/>
    <property type="match status" value="1"/>
</dbReference>
<organism evidence="4 5">
    <name type="scientific">Caballeronia sordidicola</name>
    <name type="common">Burkholderia sordidicola</name>
    <dbReference type="NCBI Taxonomy" id="196367"/>
    <lineage>
        <taxon>Bacteria</taxon>
        <taxon>Pseudomonadati</taxon>
        <taxon>Pseudomonadota</taxon>
        <taxon>Betaproteobacteria</taxon>
        <taxon>Burkholderiales</taxon>
        <taxon>Burkholderiaceae</taxon>
        <taxon>Caballeronia</taxon>
    </lineage>
</organism>
<dbReference type="InterPro" id="IPR001789">
    <property type="entry name" value="Sig_transdc_resp-reg_receiver"/>
</dbReference>
<name>A0A158ENX7_CABSO</name>
<dbReference type="PANTHER" id="PTHR44591">
    <property type="entry name" value="STRESS RESPONSE REGULATOR PROTEIN 1"/>
    <property type="match status" value="1"/>
</dbReference>
<gene>
    <name evidence="4" type="ORF">AWB64_00117</name>
</gene>
<reference evidence="4 5" key="1">
    <citation type="submission" date="2016-01" db="EMBL/GenBank/DDBJ databases">
        <authorList>
            <person name="Oliw E.H."/>
        </authorList>
    </citation>
    <scope>NUCLEOTIDE SEQUENCE [LARGE SCALE GENOMIC DNA]</scope>
    <source>
        <strain evidence="4">LMG 22029</strain>
    </source>
</reference>
<dbReference type="EMBL" id="FCOC02000001">
    <property type="protein sequence ID" value="SAL09271.1"/>
    <property type="molecule type" value="Genomic_DNA"/>
</dbReference>
<dbReference type="PANTHER" id="PTHR44591:SF23">
    <property type="entry name" value="CHEY SUBFAMILY"/>
    <property type="match status" value="1"/>
</dbReference>
<evidence type="ECO:0000259" key="3">
    <source>
        <dbReference type="PROSITE" id="PS50110"/>
    </source>
</evidence>
<dbReference type="AlphaFoldDB" id="A0A158ENX7"/>
<sequence>MIRVRLVDDEPAIVEVLGLALTENGLKVRIASNGVRALDPVAQWRPDVVLSDWMMPLMDGGALARTLKSAPELAAIPIFITSALHPAGNLPIDEFLQKPFGVSQLLRLIQRHTLRRAAASRCGRVNREGK</sequence>
<dbReference type="InterPro" id="IPR011006">
    <property type="entry name" value="CheY-like_superfamily"/>
</dbReference>
<evidence type="ECO:0000256" key="2">
    <source>
        <dbReference type="PROSITE-ProRule" id="PRU00169"/>
    </source>
</evidence>
<evidence type="ECO:0000256" key="1">
    <source>
        <dbReference type="ARBA" id="ARBA00022553"/>
    </source>
</evidence>